<feature type="DNA-binding region" description="H-T-H motif" evidence="4">
    <location>
        <begin position="40"/>
        <end position="59"/>
    </location>
</feature>
<dbReference type="PANTHER" id="PTHR30055:SF234">
    <property type="entry name" value="HTH-TYPE TRANSCRIPTIONAL REGULATOR BETI"/>
    <property type="match status" value="1"/>
</dbReference>
<evidence type="ECO:0000313" key="7">
    <source>
        <dbReference type="Proteomes" id="UP000737171"/>
    </source>
</evidence>
<feature type="domain" description="HTH tetR-type" evidence="5">
    <location>
        <begin position="17"/>
        <end position="77"/>
    </location>
</feature>
<keyword evidence="2 4" id="KW-0238">DNA-binding</keyword>
<dbReference type="InterPro" id="IPR050109">
    <property type="entry name" value="HTH-type_TetR-like_transc_reg"/>
</dbReference>
<dbReference type="Gene3D" id="1.10.357.10">
    <property type="entry name" value="Tetracycline Repressor, domain 2"/>
    <property type="match status" value="1"/>
</dbReference>
<proteinExistence type="predicted"/>
<keyword evidence="1" id="KW-0805">Transcription regulation</keyword>
<comment type="caution">
    <text evidence="6">The sequence shown here is derived from an EMBL/GenBank/DDBJ whole genome shotgun (WGS) entry which is preliminary data.</text>
</comment>
<dbReference type="Pfam" id="PF00440">
    <property type="entry name" value="TetR_N"/>
    <property type="match status" value="1"/>
</dbReference>
<evidence type="ECO:0000313" key="6">
    <source>
        <dbReference type="EMBL" id="NRF71600.1"/>
    </source>
</evidence>
<protein>
    <submittedName>
        <fullName evidence="6">TetR/AcrR family transcriptional regulator</fullName>
    </submittedName>
</protein>
<keyword evidence="3" id="KW-0804">Transcription</keyword>
<dbReference type="EMBL" id="JABRWJ010000012">
    <property type="protein sequence ID" value="NRF71600.1"/>
    <property type="molecule type" value="Genomic_DNA"/>
</dbReference>
<organism evidence="6 7">
    <name type="scientific">Pseudaquabacterium terrae</name>
    <dbReference type="NCBI Taxonomy" id="2732868"/>
    <lineage>
        <taxon>Bacteria</taxon>
        <taxon>Pseudomonadati</taxon>
        <taxon>Pseudomonadota</taxon>
        <taxon>Betaproteobacteria</taxon>
        <taxon>Burkholderiales</taxon>
        <taxon>Sphaerotilaceae</taxon>
        <taxon>Pseudaquabacterium</taxon>
    </lineage>
</organism>
<evidence type="ECO:0000256" key="2">
    <source>
        <dbReference type="ARBA" id="ARBA00023125"/>
    </source>
</evidence>
<dbReference type="InterPro" id="IPR009057">
    <property type="entry name" value="Homeodomain-like_sf"/>
</dbReference>
<dbReference type="Proteomes" id="UP000737171">
    <property type="component" value="Unassembled WGS sequence"/>
</dbReference>
<accession>A0ABX2ESC6</accession>
<evidence type="ECO:0000256" key="4">
    <source>
        <dbReference type="PROSITE-ProRule" id="PRU00335"/>
    </source>
</evidence>
<dbReference type="InterPro" id="IPR001647">
    <property type="entry name" value="HTH_TetR"/>
</dbReference>
<dbReference type="PROSITE" id="PS50977">
    <property type="entry name" value="HTH_TETR_2"/>
    <property type="match status" value="1"/>
</dbReference>
<sequence>MTSTLKPRRKPSQSRAWITSGAIQEALVRLLLEQPYETVSMREIASLAGVGLGTLYRYFPSKDSIAAVTVRGWMRKQAAAVAAAARADTPRTLQQTIDALVAAHVQPLAAQSAEWRALLTLERRISSPESYREIYREFVALFRDALAAASDWPAGLDAQHTADSAFAIVHALVIQALLVRDECPPADVLIGDVQRACSGVIAAAR</sequence>
<dbReference type="RefSeq" id="WP_173133103.1">
    <property type="nucleotide sequence ID" value="NZ_JABRWJ010000012.1"/>
</dbReference>
<dbReference type="PANTHER" id="PTHR30055">
    <property type="entry name" value="HTH-TYPE TRANSCRIPTIONAL REGULATOR RUTR"/>
    <property type="match status" value="1"/>
</dbReference>
<keyword evidence="7" id="KW-1185">Reference proteome</keyword>
<gene>
    <name evidence="6" type="ORF">HLB44_31895</name>
</gene>
<dbReference type="SUPFAM" id="SSF46689">
    <property type="entry name" value="Homeodomain-like"/>
    <property type="match status" value="1"/>
</dbReference>
<evidence type="ECO:0000259" key="5">
    <source>
        <dbReference type="PROSITE" id="PS50977"/>
    </source>
</evidence>
<evidence type="ECO:0000256" key="1">
    <source>
        <dbReference type="ARBA" id="ARBA00023015"/>
    </source>
</evidence>
<evidence type="ECO:0000256" key="3">
    <source>
        <dbReference type="ARBA" id="ARBA00023163"/>
    </source>
</evidence>
<dbReference type="PRINTS" id="PR00455">
    <property type="entry name" value="HTHTETR"/>
</dbReference>
<dbReference type="SUPFAM" id="SSF48498">
    <property type="entry name" value="Tetracyclin repressor-like, C-terminal domain"/>
    <property type="match status" value="1"/>
</dbReference>
<name>A0ABX2ESC6_9BURK</name>
<reference evidence="6 7" key="1">
    <citation type="submission" date="2020-05" db="EMBL/GenBank/DDBJ databases">
        <title>Aquincola sp. isolate from soil.</title>
        <authorList>
            <person name="Han J."/>
            <person name="Kim D.-U."/>
        </authorList>
    </citation>
    <scope>NUCLEOTIDE SEQUENCE [LARGE SCALE GENOMIC DNA]</scope>
    <source>
        <strain evidence="6 7">S2</strain>
    </source>
</reference>
<dbReference type="InterPro" id="IPR036271">
    <property type="entry name" value="Tet_transcr_reg_TetR-rel_C_sf"/>
</dbReference>